<evidence type="ECO:0000313" key="3">
    <source>
        <dbReference type="EMBL" id="GAA3703026.1"/>
    </source>
</evidence>
<dbReference type="RefSeq" id="WP_344890935.1">
    <property type="nucleotide sequence ID" value="NZ_BAAAZP010000170.1"/>
</dbReference>
<dbReference type="InterPro" id="IPR020904">
    <property type="entry name" value="Sc_DH/Rdtase_CS"/>
</dbReference>
<dbReference type="PRINTS" id="PR00081">
    <property type="entry name" value="GDHRDH"/>
</dbReference>
<sequence length="247" mass="25989">MDLQLSGKNALVTGGSRGIGRGIALGLARAGANVVTCHVSGGEAADDLARELKKIPGDHRVLRADVRRPDDVAMLVDEFRPGGLDVVVHNAGVISHLSAEDIEPDEWHRVVDTNLTAAYLLVRAALPVLSEGSSIIGIGSRVATVGLAQRTHYTAAKLGLVGFFRSLAKELGGRGIRVNVVEPGVIETEAAARLSEEQYAALQARYRALTSLGRLGTPDEVADVVLFLAGPQSRYVTGTTIRVDGGI</sequence>
<accession>A0ABP7DDU9</accession>
<dbReference type="Pfam" id="PF13561">
    <property type="entry name" value="adh_short_C2"/>
    <property type="match status" value="1"/>
</dbReference>
<dbReference type="EMBL" id="BAAAZP010000170">
    <property type="protein sequence ID" value="GAA3703026.1"/>
    <property type="molecule type" value="Genomic_DNA"/>
</dbReference>
<name>A0ABP7DDU9_9ACTN</name>
<evidence type="ECO:0000313" key="4">
    <source>
        <dbReference type="Proteomes" id="UP001500902"/>
    </source>
</evidence>
<dbReference type="PANTHER" id="PTHR42760">
    <property type="entry name" value="SHORT-CHAIN DEHYDROGENASES/REDUCTASES FAMILY MEMBER"/>
    <property type="match status" value="1"/>
</dbReference>
<dbReference type="InterPro" id="IPR002347">
    <property type="entry name" value="SDR_fam"/>
</dbReference>
<keyword evidence="2" id="KW-0560">Oxidoreductase</keyword>
<reference evidence="4" key="1">
    <citation type="journal article" date="2019" name="Int. J. Syst. Evol. Microbiol.">
        <title>The Global Catalogue of Microorganisms (GCM) 10K type strain sequencing project: providing services to taxonomists for standard genome sequencing and annotation.</title>
        <authorList>
            <consortium name="The Broad Institute Genomics Platform"/>
            <consortium name="The Broad Institute Genome Sequencing Center for Infectious Disease"/>
            <person name="Wu L."/>
            <person name="Ma J."/>
        </authorList>
    </citation>
    <scope>NUCLEOTIDE SEQUENCE [LARGE SCALE GENOMIC DNA]</scope>
    <source>
        <strain evidence="4">JCM 16904</strain>
    </source>
</reference>
<comment type="similarity">
    <text evidence="1">Belongs to the short-chain dehydrogenases/reductases (SDR) family.</text>
</comment>
<protein>
    <submittedName>
        <fullName evidence="3">SDR family NAD(P)-dependent oxidoreductase</fullName>
    </submittedName>
</protein>
<dbReference type="CDD" id="cd05233">
    <property type="entry name" value="SDR_c"/>
    <property type="match status" value="1"/>
</dbReference>
<evidence type="ECO:0000256" key="1">
    <source>
        <dbReference type="ARBA" id="ARBA00006484"/>
    </source>
</evidence>
<dbReference type="PRINTS" id="PR00080">
    <property type="entry name" value="SDRFAMILY"/>
</dbReference>
<dbReference type="Gene3D" id="3.40.50.720">
    <property type="entry name" value="NAD(P)-binding Rossmann-like Domain"/>
    <property type="match status" value="1"/>
</dbReference>
<dbReference type="InterPro" id="IPR036291">
    <property type="entry name" value="NAD(P)-bd_dom_sf"/>
</dbReference>
<dbReference type="SUPFAM" id="SSF51735">
    <property type="entry name" value="NAD(P)-binding Rossmann-fold domains"/>
    <property type="match status" value="1"/>
</dbReference>
<dbReference type="PANTHER" id="PTHR42760:SF133">
    <property type="entry name" value="3-OXOACYL-[ACYL-CARRIER-PROTEIN] REDUCTASE"/>
    <property type="match status" value="1"/>
</dbReference>
<evidence type="ECO:0000256" key="2">
    <source>
        <dbReference type="ARBA" id="ARBA00023002"/>
    </source>
</evidence>
<organism evidence="3 4">
    <name type="scientific">Nonomuraea antimicrobica</name>
    <dbReference type="NCBI Taxonomy" id="561173"/>
    <lineage>
        <taxon>Bacteria</taxon>
        <taxon>Bacillati</taxon>
        <taxon>Actinomycetota</taxon>
        <taxon>Actinomycetes</taxon>
        <taxon>Streptosporangiales</taxon>
        <taxon>Streptosporangiaceae</taxon>
        <taxon>Nonomuraea</taxon>
    </lineage>
</organism>
<proteinExistence type="inferred from homology"/>
<gene>
    <name evidence="3" type="ORF">GCM10022224_081020</name>
</gene>
<keyword evidence="4" id="KW-1185">Reference proteome</keyword>
<dbReference type="PROSITE" id="PS00061">
    <property type="entry name" value="ADH_SHORT"/>
    <property type="match status" value="1"/>
</dbReference>
<dbReference type="Proteomes" id="UP001500902">
    <property type="component" value="Unassembled WGS sequence"/>
</dbReference>
<comment type="caution">
    <text evidence="3">The sequence shown here is derived from an EMBL/GenBank/DDBJ whole genome shotgun (WGS) entry which is preliminary data.</text>
</comment>